<evidence type="ECO:0000256" key="5">
    <source>
        <dbReference type="ARBA" id="ARBA00023136"/>
    </source>
</evidence>
<dbReference type="OrthoDB" id="5788137at2759"/>
<dbReference type="GO" id="GO:0016095">
    <property type="term" value="P:polyprenol catabolic process"/>
    <property type="evidence" value="ECO:0007669"/>
    <property type="project" value="UniProtKB-UniRule"/>
</dbReference>
<dbReference type="EnsemblMetazoa" id="MDOA003145-RA">
    <property type="protein sequence ID" value="MDOA003145-PA"/>
    <property type="gene ID" value="MDOA003145"/>
</dbReference>
<dbReference type="STRING" id="7370.A0A1I8MBC8"/>
<reference evidence="13" key="2">
    <citation type="submission" date="2025-04" db="UniProtKB">
        <authorList>
            <consortium name="RefSeq"/>
        </authorList>
    </citation>
    <scope>IDENTIFICATION</scope>
    <source>
        <strain evidence="13">Aabys</strain>
    </source>
</reference>
<feature type="transmembrane region" description="Helical" evidence="9">
    <location>
        <begin position="79"/>
        <end position="104"/>
    </location>
</feature>
<evidence type="ECO:0000313" key="12">
    <source>
        <dbReference type="Proteomes" id="UP001652621"/>
    </source>
</evidence>
<dbReference type="InterPro" id="IPR001104">
    <property type="entry name" value="3-oxo-5_a-steroid_4-DH_C"/>
</dbReference>
<sequence>MLLELVEQYLKNNKINLINTTFLGFTVVIVIFGSLITVVEPILPDFIKQSFRYGKHKHNGPEIALVSRMEVPKSWFSHFYVFAFSWALLALYLVLKGIIMHTTAPDYVLEFLDFVAGGAENRKILINSNSALVASVLMTLQCARRFYETNFVQIFSKKSKMNLSHYMVGYLHYFGAILALLLNTEGFVRGSLPSSFSFTKITLLQYFCIFVFHFSWSQQYKSNMILVNLRKNPNTGKVETEKHLMPTGGFFNVVSSPHMFFEILMYVSLLGIVGKSFTWKLAVVWVFSNQLMNALLTHKWYKENFKNYPKQRKALIPFLL</sequence>
<dbReference type="Proteomes" id="UP001652621">
    <property type="component" value="Unplaced"/>
</dbReference>
<evidence type="ECO:0000256" key="4">
    <source>
        <dbReference type="ARBA" id="ARBA00022989"/>
    </source>
</evidence>
<dbReference type="RefSeq" id="XP_005187770.1">
    <property type="nucleotide sequence ID" value="XM_005187713.3"/>
</dbReference>
<proteinExistence type="inferred from homology"/>
<comment type="pathway">
    <text evidence="9">Protein modification; protein glycosylation.</text>
</comment>
<feature type="transmembrane region" description="Helical" evidence="9">
    <location>
        <begin position="194"/>
        <end position="216"/>
    </location>
</feature>
<keyword evidence="9" id="KW-0560">Oxidoreductase</keyword>
<evidence type="ECO:0000256" key="3">
    <source>
        <dbReference type="ARBA" id="ARBA00022692"/>
    </source>
</evidence>
<feature type="transmembrane region" description="Helical" evidence="9">
    <location>
        <begin position="263"/>
        <end position="287"/>
    </location>
</feature>
<dbReference type="GO" id="GO:0160198">
    <property type="term" value="F:polyprenal reductase activity"/>
    <property type="evidence" value="ECO:0007669"/>
    <property type="project" value="UniProtKB-EC"/>
</dbReference>
<dbReference type="PANTHER" id="PTHR14624:SF0">
    <property type="entry name" value="POLYPRENOL REDUCTASE"/>
    <property type="match status" value="1"/>
</dbReference>
<dbReference type="eggNOG" id="KOG1640">
    <property type="taxonomic scope" value="Eukaryota"/>
</dbReference>
<dbReference type="VEuPathDB" id="VectorBase:MDOMA2_013218"/>
<dbReference type="UniPathway" id="UPA00378"/>
<dbReference type="VEuPathDB" id="VectorBase:MDOA003145"/>
<comment type="subcellular location">
    <subcellularLocation>
        <location evidence="1">Endomembrane system</location>
        <topology evidence="1">Multi-pass membrane protein</topology>
    </subcellularLocation>
    <subcellularLocation>
        <location evidence="9">Endoplasmic reticulum membrane</location>
    </subcellularLocation>
</comment>
<comment type="similarity">
    <text evidence="6 9">Belongs to the steroid 5-alpha reductase family. Polyprenal reductase subfamily.</text>
</comment>
<evidence type="ECO:0000256" key="8">
    <source>
        <dbReference type="ARBA" id="ARBA00049427"/>
    </source>
</evidence>
<keyword evidence="3 9" id="KW-0812">Transmembrane</keyword>
<evidence type="ECO:0000256" key="2">
    <source>
        <dbReference type="ARBA" id="ARBA00012522"/>
    </source>
</evidence>
<dbReference type="GO" id="GO:0006488">
    <property type="term" value="P:dolichol-linked oligosaccharide biosynthetic process"/>
    <property type="evidence" value="ECO:0007669"/>
    <property type="project" value="UniProtKB-UniRule"/>
</dbReference>
<dbReference type="PROSITE" id="PS50244">
    <property type="entry name" value="S5A_REDUCTASE"/>
    <property type="match status" value="1"/>
</dbReference>
<evidence type="ECO:0000256" key="7">
    <source>
        <dbReference type="ARBA" id="ARBA00047186"/>
    </source>
</evidence>
<keyword evidence="4 9" id="KW-1133">Transmembrane helix</keyword>
<evidence type="ECO:0000259" key="10">
    <source>
        <dbReference type="Pfam" id="PF02544"/>
    </source>
</evidence>
<evidence type="ECO:0000313" key="13">
    <source>
        <dbReference type="RefSeq" id="XP_005187770.1"/>
    </source>
</evidence>
<dbReference type="GO" id="GO:0005789">
    <property type="term" value="C:endoplasmic reticulum membrane"/>
    <property type="evidence" value="ECO:0007669"/>
    <property type="project" value="UniProtKB-SubCell"/>
</dbReference>
<reference evidence="11" key="1">
    <citation type="submission" date="2020-05" db="UniProtKB">
        <authorList>
            <consortium name="EnsemblMetazoa"/>
        </authorList>
    </citation>
    <scope>IDENTIFICATION</scope>
    <source>
        <strain evidence="11">Aabys</strain>
    </source>
</reference>
<organism evidence="11">
    <name type="scientific">Musca domestica</name>
    <name type="common">House fly</name>
    <dbReference type="NCBI Taxonomy" id="7370"/>
    <lineage>
        <taxon>Eukaryota</taxon>
        <taxon>Metazoa</taxon>
        <taxon>Ecdysozoa</taxon>
        <taxon>Arthropoda</taxon>
        <taxon>Hexapoda</taxon>
        <taxon>Insecta</taxon>
        <taxon>Pterygota</taxon>
        <taxon>Neoptera</taxon>
        <taxon>Endopterygota</taxon>
        <taxon>Diptera</taxon>
        <taxon>Brachycera</taxon>
        <taxon>Muscomorpha</taxon>
        <taxon>Muscoidea</taxon>
        <taxon>Muscidae</taxon>
        <taxon>Musca</taxon>
    </lineage>
</organism>
<evidence type="ECO:0000256" key="6">
    <source>
        <dbReference type="ARBA" id="ARBA00046320"/>
    </source>
</evidence>
<evidence type="ECO:0000256" key="1">
    <source>
        <dbReference type="ARBA" id="ARBA00004127"/>
    </source>
</evidence>
<comment type="catalytic activity">
    <reaction evidence="8 9">
        <text>a di-trans,poly-cis-dolichal + NADP(+) = a di-trans,poly-cis-polyprenal + NADPH + H(+)</text>
        <dbReference type="Rhea" id="RHEA:80727"/>
        <dbReference type="Rhea" id="RHEA-COMP:19536"/>
        <dbReference type="Rhea" id="RHEA-COMP:19537"/>
        <dbReference type="ChEBI" id="CHEBI:15378"/>
        <dbReference type="ChEBI" id="CHEBI:57783"/>
        <dbReference type="ChEBI" id="CHEBI:58349"/>
        <dbReference type="ChEBI" id="CHEBI:231623"/>
        <dbReference type="ChEBI" id="CHEBI:231637"/>
        <dbReference type="EC" id="1.3.1.94"/>
    </reaction>
    <physiologicalReaction direction="right-to-left" evidence="8 9">
        <dbReference type="Rhea" id="RHEA:80729"/>
    </physiologicalReaction>
</comment>
<gene>
    <name evidence="11" type="primary">101900443</name>
    <name evidence="13" type="synonym">LOC101900443</name>
</gene>
<feature type="transmembrane region" description="Helical" evidence="9">
    <location>
        <begin position="163"/>
        <end position="182"/>
    </location>
</feature>
<evidence type="ECO:0000256" key="9">
    <source>
        <dbReference type="RuleBase" id="RU367081"/>
    </source>
</evidence>
<dbReference type="EC" id="1.3.1.94" evidence="2 9"/>
<feature type="transmembrane region" description="Helical" evidence="9">
    <location>
        <begin position="20"/>
        <end position="43"/>
    </location>
</feature>
<dbReference type="PANTHER" id="PTHR14624">
    <property type="entry name" value="DFG10 PROTEIN"/>
    <property type="match status" value="1"/>
</dbReference>
<dbReference type="Pfam" id="PF02544">
    <property type="entry name" value="Steroid_dh"/>
    <property type="match status" value="1"/>
</dbReference>
<keyword evidence="9" id="KW-0256">Endoplasmic reticulum</keyword>
<protein>
    <recommendedName>
        <fullName evidence="7 9">Polyprenal reductase</fullName>
        <ecNumber evidence="2 9">1.3.1.94</ecNumber>
    </recommendedName>
</protein>
<dbReference type="KEGG" id="mde:101900443"/>
<dbReference type="InterPro" id="IPR039698">
    <property type="entry name" value="Dfg10/SRD5A3"/>
</dbReference>
<accession>A0A1I8MBC8</accession>
<dbReference type="AlphaFoldDB" id="A0A1I8MBC8"/>
<evidence type="ECO:0000313" key="11">
    <source>
        <dbReference type="EnsemblMetazoa" id="MDOA003145-PA"/>
    </source>
</evidence>
<keyword evidence="12" id="KW-1185">Reference proteome</keyword>
<dbReference type="GO" id="GO:0003865">
    <property type="term" value="F:3-oxo-5-alpha-steroid 4-dehydrogenase activity"/>
    <property type="evidence" value="ECO:0007669"/>
    <property type="project" value="TreeGrafter"/>
</dbReference>
<name>A0A1I8MBC8_MUSDO</name>
<comment type="function">
    <text evidence="9">Plays a key role in early steps of protein N-linked glycosylation by being involved in the conversion of polyprenol into dolichol. Acts as a polyprenal reductase that mediates the reduction of polyprenal into dolichal in a NADP-dependent mechanism. Dolichols are required for the synthesis of dolichol-linked monosaccharides and the oligosaccharide precursor used for N-glycosylation.</text>
</comment>
<keyword evidence="5 9" id="KW-0472">Membrane</keyword>
<dbReference type="GeneID" id="101900443"/>
<keyword evidence="9" id="KW-0521">NADP</keyword>
<dbReference type="GO" id="GO:0102389">
    <property type="term" value="F:polyprenol reductase activity"/>
    <property type="evidence" value="ECO:0007669"/>
    <property type="project" value="UniProtKB-UniRule"/>
</dbReference>
<feature type="domain" description="3-oxo-5-alpha-steroid 4-dehydrogenase C-terminal" evidence="10">
    <location>
        <begin position="206"/>
        <end position="320"/>
    </location>
</feature>